<evidence type="ECO:0000313" key="2">
    <source>
        <dbReference type="Proteomes" id="UP000002457"/>
    </source>
</evidence>
<dbReference type="EMBL" id="CP001338">
    <property type="protein sequence ID" value="ACL16510.1"/>
    <property type="molecule type" value="Genomic_DNA"/>
</dbReference>
<name>B8GHA5_METPE</name>
<proteinExistence type="predicted"/>
<gene>
    <name evidence="1" type="ordered locus">Mpal_1168</name>
</gene>
<evidence type="ECO:0000313" key="1">
    <source>
        <dbReference type="EMBL" id="ACL16510.1"/>
    </source>
</evidence>
<sequence length="32" mass="3760">MRKYVTIRDSDSTIDRCHEILIIDGNYLKSFG</sequence>
<dbReference type="AlphaFoldDB" id="B8GHA5"/>
<dbReference type="HOGENOM" id="CLU_3387482_0_0_2"/>
<reference evidence="1 2" key="1">
    <citation type="journal article" date="2015" name="Genome Announc.">
        <title>Complete Genome Sequence of Methanosphaerula palustris E1-9CT, a Hydrogenotrophic Methanogen Isolated from a Minerotrophic Fen Peatland.</title>
        <authorList>
            <person name="Cadillo-Quiroz H."/>
            <person name="Browne P."/>
            <person name="Kyrpides N."/>
            <person name="Woyke T."/>
            <person name="Goodwin L."/>
            <person name="Detter C."/>
            <person name="Yavitt J.B."/>
            <person name="Zinder S.H."/>
        </authorList>
    </citation>
    <scope>NUCLEOTIDE SEQUENCE [LARGE SCALE GENOMIC DNA]</scope>
    <source>
        <strain evidence="2">ATCC BAA-1556 / DSM 19958 / E1-9c</strain>
    </source>
</reference>
<dbReference type="KEGG" id="mpl:Mpal_1168"/>
<organism evidence="1 2">
    <name type="scientific">Methanosphaerula palustris (strain ATCC BAA-1556 / DSM 19958 / E1-9c)</name>
    <dbReference type="NCBI Taxonomy" id="521011"/>
    <lineage>
        <taxon>Archaea</taxon>
        <taxon>Methanobacteriati</taxon>
        <taxon>Methanobacteriota</taxon>
        <taxon>Stenosarchaea group</taxon>
        <taxon>Methanomicrobia</taxon>
        <taxon>Methanomicrobiales</taxon>
        <taxon>Methanoregulaceae</taxon>
        <taxon>Methanosphaerula</taxon>
    </lineage>
</organism>
<keyword evidence="2" id="KW-1185">Reference proteome</keyword>
<dbReference type="Proteomes" id="UP000002457">
    <property type="component" value="Chromosome"/>
</dbReference>
<accession>B8GHA5</accession>
<protein>
    <submittedName>
        <fullName evidence="1">Uncharacterized protein</fullName>
    </submittedName>
</protein>